<evidence type="ECO:0008006" key="3">
    <source>
        <dbReference type="Google" id="ProtNLM"/>
    </source>
</evidence>
<feature type="non-terminal residue" evidence="1">
    <location>
        <position position="314"/>
    </location>
</feature>
<name>A0A5J4T171_9EUKA</name>
<reference evidence="1 2" key="1">
    <citation type="submission" date="2019-03" db="EMBL/GenBank/DDBJ databases">
        <title>Single cell metagenomics reveals metabolic interactions within the superorganism composed of flagellate Streblomastix strix and complex community of Bacteroidetes bacteria on its surface.</title>
        <authorList>
            <person name="Treitli S.C."/>
            <person name="Kolisko M."/>
            <person name="Husnik F."/>
            <person name="Keeling P."/>
            <person name="Hampl V."/>
        </authorList>
    </citation>
    <scope>NUCLEOTIDE SEQUENCE [LARGE SCALE GENOMIC DNA]</scope>
    <source>
        <strain evidence="1">ST1C</strain>
    </source>
</reference>
<gene>
    <name evidence="1" type="ORF">EZS28_051845</name>
</gene>
<accession>A0A5J4T171</accession>
<proteinExistence type="predicted"/>
<sequence length="314" mass="33169">EGSNSILELNSVTFSEINLSPTNEAKGIIHININNQQFNMENCSFEDIEIQNKGGNVIRFQNDLQSKFIGTLTKCQLKNINSQSDSDGSRGTGIYGSIGQNSQLYIIGPTKFESCVSKTSSGGGIYTSIKQGGQLIIKNECKFIGCTSEQGSGGGIFTNIDGANSKLTIEDSIIFDSCQSSSGGGLSTVISNGGLLTLSGETSFVRCKSIIQHGGGISASINGENSKIESSGEITFDHCEGKEYGGGIYISIIDKGSMIISNTLILQSCSSANGGGIYANIDFESQFEFIINDALIKECQAKVDSSSSYPTGYG</sequence>
<dbReference type="EMBL" id="SNRW01039637">
    <property type="protein sequence ID" value="KAA6351383.1"/>
    <property type="molecule type" value="Genomic_DNA"/>
</dbReference>
<evidence type="ECO:0000313" key="2">
    <source>
        <dbReference type="Proteomes" id="UP000324800"/>
    </source>
</evidence>
<protein>
    <recommendedName>
        <fullName evidence="3">Right handed beta helix domain-containing protein</fullName>
    </recommendedName>
</protein>
<feature type="non-terminal residue" evidence="1">
    <location>
        <position position="1"/>
    </location>
</feature>
<evidence type="ECO:0000313" key="1">
    <source>
        <dbReference type="EMBL" id="KAA6351383.1"/>
    </source>
</evidence>
<comment type="caution">
    <text evidence="1">The sequence shown here is derived from an EMBL/GenBank/DDBJ whole genome shotgun (WGS) entry which is preliminary data.</text>
</comment>
<dbReference type="AlphaFoldDB" id="A0A5J4T171"/>
<dbReference type="Proteomes" id="UP000324800">
    <property type="component" value="Unassembled WGS sequence"/>
</dbReference>
<organism evidence="1 2">
    <name type="scientific">Streblomastix strix</name>
    <dbReference type="NCBI Taxonomy" id="222440"/>
    <lineage>
        <taxon>Eukaryota</taxon>
        <taxon>Metamonada</taxon>
        <taxon>Preaxostyla</taxon>
        <taxon>Oxymonadida</taxon>
        <taxon>Streblomastigidae</taxon>
        <taxon>Streblomastix</taxon>
    </lineage>
</organism>